<keyword evidence="5" id="KW-1185">Reference proteome</keyword>
<dbReference type="InterPro" id="IPR028974">
    <property type="entry name" value="TSP_type-3_rpt"/>
</dbReference>
<dbReference type="InterPro" id="IPR003367">
    <property type="entry name" value="Thrombospondin_3-like_rpt"/>
</dbReference>
<dbReference type="EMBL" id="CP049866">
    <property type="protein sequence ID" value="QIK77317.1"/>
    <property type="molecule type" value="Genomic_DNA"/>
</dbReference>
<name>A0A6G7YKR2_9ACTN</name>
<protein>
    <recommendedName>
        <fullName evidence="6">P/Homo B domain-containing protein</fullName>
    </recommendedName>
</protein>
<evidence type="ECO:0000256" key="1">
    <source>
        <dbReference type="ARBA" id="ARBA00022729"/>
    </source>
</evidence>
<dbReference type="SUPFAM" id="SSF103647">
    <property type="entry name" value="TSP type-3 repeat"/>
    <property type="match status" value="1"/>
</dbReference>
<dbReference type="PANTHER" id="PTHR10199">
    <property type="entry name" value="THROMBOSPONDIN"/>
    <property type="match status" value="1"/>
</dbReference>
<reference evidence="4 5" key="1">
    <citation type="submission" date="2020-03" db="EMBL/GenBank/DDBJ databases">
        <title>Nocardioides sp. nov., isolated from fish.</title>
        <authorList>
            <person name="Hyun D.-W."/>
            <person name="Bae J.-W."/>
        </authorList>
    </citation>
    <scope>NUCLEOTIDE SEQUENCE [LARGE SCALE GENOMIC DNA]</scope>
    <source>
        <strain evidence="4 5">HDW12A</strain>
    </source>
</reference>
<keyword evidence="2" id="KW-0106">Calcium</keyword>
<gene>
    <name evidence="4" type="ORF">G7071_08175</name>
</gene>
<dbReference type="Proteomes" id="UP000502035">
    <property type="component" value="Chromosome"/>
</dbReference>
<keyword evidence="1" id="KW-0732">Signal</keyword>
<evidence type="ECO:0008006" key="6">
    <source>
        <dbReference type="Google" id="ProtNLM"/>
    </source>
</evidence>
<dbReference type="KEGG" id="npi:G7071_08175"/>
<evidence type="ECO:0000313" key="5">
    <source>
        <dbReference type="Proteomes" id="UP000502035"/>
    </source>
</evidence>
<accession>A0A6G7YKR2</accession>
<feature type="region of interest" description="Disordered" evidence="3">
    <location>
        <begin position="17"/>
        <end position="41"/>
    </location>
</feature>
<evidence type="ECO:0000256" key="2">
    <source>
        <dbReference type="ARBA" id="ARBA00022837"/>
    </source>
</evidence>
<evidence type="ECO:0000256" key="3">
    <source>
        <dbReference type="SAM" id="MobiDB-lite"/>
    </source>
</evidence>
<dbReference type="GO" id="GO:0007155">
    <property type="term" value="P:cell adhesion"/>
    <property type="evidence" value="ECO:0007669"/>
    <property type="project" value="InterPro"/>
</dbReference>
<dbReference type="Pfam" id="PF02412">
    <property type="entry name" value="TSP_3"/>
    <property type="match status" value="2"/>
</dbReference>
<proteinExistence type="predicted"/>
<sequence>MASGTLDGAYTFDDEAGAKISGANPVPGRFRPATPAAGLEGSTGTGKWSLWLLNDSTSGGILRSFTVTLTYATCDSDGDGVEESADNCPTLANDQADIDGDSVGDACDVNDDGDALPDATDGCPATASGTGSGCPAATRSAAVTHLAKKKRVVLATRSLVAACRPGAEMTFWRKRRGKDLRVVVASTNSSGKIRLRSPKKAGRYYATVAASYVPGAAECGSARSKTIRIRHRR</sequence>
<dbReference type="GO" id="GO:0005509">
    <property type="term" value="F:calcium ion binding"/>
    <property type="evidence" value="ECO:0007669"/>
    <property type="project" value="InterPro"/>
</dbReference>
<dbReference type="Gene3D" id="4.10.1080.10">
    <property type="entry name" value="TSP type-3 repeat"/>
    <property type="match status" value="1"/>
</dbReference>
<dbReference type="AlphaFoldDB" id="A0A6G7YKR2"/>
<evidence type="ECO:0000313" key="4">
    <source>
        <dbReference type="EMBL" id="QIK77317.1"/>
    </source>
</evidence>
<organism evidence="4 5">
    <name type="scientific">Nocardioides piscis</name>
    <dbReference type="NCBI Taxonomy" id="2714938"/>
    <lineage>
        <taxon>Bacteria</taxon>
        <taxon>Bacillati</taxon>
        <taxon>Actinomycetota</taxon>
        <taxon>Actinomycetes</taxon>
        <taxon>Propionibacteriales</taxon>
        <taxon>Nocardioidaceae</taxon>
        <taxon>Nocardioides</taxon>
    </lineage>
</organism>